<keyword evidence="4" id="KW-0804">Transcription</keyword>
<sequence length="125" mass="14619">MKQIPKISDAEYEIMKIIWKNEPLKASEIVELVDTECWNENTIRTMVNRLLKKGAIGYEKKGKAYFYHSIVSETEYRKYEGTNFLKKLYSGSLSAMFANFVHDENVSKDDLKELKGILEKELKDE</sequence>
<keyword evidence="2" id="KW-0805">Transcription regulation</keyword>
<dbReference type="InterPro" id="IPR005650">
    <property type="entry name" value="BlaI_family"/>
</dbReference>
<comment type="similarity">
    <text evidence="1">Belongs to the BlaI transcriptional regulatory family.</text>
</comment>
<name>A0ABY8EI91_9FIRM</name>
<dbReference type="InterPro" id="IPR036390">
    <property type="entry name" value="WH_DNA-bd_sf"/>
</dbReference>
<reference evidence="5 6" key="1">
    <citation type="submission" date="2023-03" db="EMBL/GenBank/DDBJ databases">
        <title>Complete genome sequence of Tepidibacter sp. SWIR-1, isolated from a deep-sea hydrothermal vent.</title>
        <authorList>
            <person name="Li X."/>
        </authorList>
    </citation>
    <scope>NUCLEOTIDE SEQUENCE [LARGE SCALE GENOMIC DNA]</scope>
    <source>
        <strain evidence="5 6">SWIR-1</strain>
    </source>
</reference>
<keyword evidence="6" id="KW-1185">Reference proteome</keyword>
<evidence type="ECO:0000256" key="1">
    <source>
        <dbReference type="ARBA" id="ARBA00011046"/>
    </source>
</evidence>
<dbReference type="Gene3D" id="1.10.4040.10">
    <property type="entry name" value="Penicillinase repressor domain"/>
    <property type="match status" value="1"/>
</dbReference>
<dbReference type="Pfam" id="PF03965">
    <property type="entry name" value="Penicillinase_R"/>
    <property type="match status" value="1"/>
</dbReference>
<keyword evidence="3" id="KW-0238">DNA-binding</keyword>
<dbReference type="SUPFAM" id="SSF46785">
    <property type="entry name" value="Winged helix' DNA-binding domain"/>
    <property type="match status" value="1"/>
</dbReference>
<dbReference type="EMBL" id="CP120733">
    <property type="protein sequence ID" value="WFD11549.1"/>
    <property type="molecule type" value="Genomic_DNA"/>
</dbReference>
<proteinExistence type="inferred from homology"/>
<protein>
    <submittedName>
        <fullName evidence="5">BlaI/MecI/CopY family transcriptional regulator</fullName>
    </submittedName>
</protein>
<dbReference type="RefSeq" id="WP_277733631.1">
    <property type="nucleotide sequence ID" value="NZ_CP120733.1"/>
</dbReference>
<evidence type="ECO:0000256" key="3">
    <source>
        <dbReference type="ARBA" id="ARBA00023125"/>
    </source>
</evidence>
<accession>A0ABY8EI91</accession>
<evidence type="ECO:0000313" key="6">
    <source>
        <dbReference type="Proteomes" id="UP001222800"/>
    </source>
</evidence>
<evidence type="ECO:0000256" key="4">
    <source>
        <dbReference type="ARBA" id="ARBA00023163"/>
    </source>
</evidence>
<dbReference type="InterPro" id="IPR036388">
    <property type="entry name" value="WH-like_DNA-bd_sf"/>
</dbReference>
<evidence type="ECO:0000313" key="5">
    <source>
        <dbReference type="EMBL" id="WFD11549.1"/>
    </source>
</evidence>
<gene>
    <name evidence="5" type="ORF">P4S50_05590</name>
</gene>
<evidence type="ECO:0000256" key="2">
    <source>
        <dbReference type="ARBA" id="ARBA00023015"/>
    </source>
</evidence>
<organism evidence="5 6">
    <name type="scientific">Tepidibacter hydrothermalis</name>
    <dbReference type="NCBI Taxonomy" id="3036126"/>
    <lineage>
        <taxon>Bacteria</taxon>
        <taxon>Bacillati</taxon>
        <taxon>Bacillota</taxon>
        <taxon>Clostridia</taxon>
        <taxon>Peptostreptococcales</taxon>
        <taxon>Peptostreptococcaceae</taxon>
        <taxon>Tepidibacter</taxon>
    </lineage>
</organism>
<dbReference type="Gene3D" id="1.10.10.10">
    <property type="entry name" value="Winged helix-like DNA-binding domain superfamily/Winged helix DNA-binding domain"/>
    <property type="match status" value="1"/>
</dbReference>
<dbReference type="PIRSF" id="PIRSF019455">
    <property type="entry name" value="CopR_AtkY"/>
    <property type="match status" value="1"/>
</dbReference>
<dbReference type="Proteomes" id="UP001222800">
    <property type="component" value="Chromosome"/>
</dbReference>